<evidence type="ECO:0000313" key="2">
    <source>
        <dbReference type="EMBL" id="QEC56541.1"/>
    </source>
</evidence>
<dbReference type="Gene3D" id="3.10.450.50">
    <property type="match status" value="1"/>
</dbReference>
<keyword evidence="3" id="KW-1185">Reference proteome</keyword>
<reference evidence="2 3" key="1">
    <citation type="journal article" date="2015" name="Int. J. Syst. Evol. Microbiol.">
        <title>Flavisolibacter ginsenosidimutans sp. nov., with ginsenoside-converting activity isolated from soil used for cultivating ginseng.</title>
        <authorList>
            <person name="Zhao Y."/>
            <person name="Liu Q."/>
            <person name="Kang M.S."/>
            <person name="Jin F."/>
            <person name="Yu H."/>
            <person name="Im W.T."/>
        </authorList>
    </citation>
    <scope>NUCLEOTIDE SEQUENCE [LARGE SCALE GENOMIC DNA]</scope>
    <source>
        <strain evidence="2 3">Gsoil 636</strain>
    </source>
</reference>
<dbReference type="Pfam" id="PF14534">
    <property type="entry name" value="DUF4440"/>
    <property type="match status" value="1"/>
</dbReference>
<proteinExistence type="predicted"/>
<evidence type="ECO:0000313" key="3">
    <source>
        <dbReference type="Proteomes" id="UP000321204"/>
    </source>
</evidence>
<dbReference type="AlphaFoldDB" id="A0A5B8UIN1"/>
<organism evidence="2 3">
    <name type="scientific">Flavisolibacter ginsenosidimutans</name>
    <dbReference type="NCBI Taxonomy" id="661481"/>
    <lineage>
        <taxon>Bacteria</taxon>
        <taxon>Pseudomonadati</taxon>
        <taxon>Bacteroidota</taxon>
        <taxon>Chitinophagia</taxon>
        <taxon>Chitinophagales</taxon>
        <taxon>Chitinophagaceae</taxon>
        <taxon>Flavisolibacter</taxon>
    </lineage>
</organism>
<dbReference type="InterPro" id="IPR032710">
    <property type="entry name" value="NTF2-like_dom_sf"/>
</dbReference>
<accession>A0A5B8UIN1</accession>
<dbReference type="KEGG" id="fgg:FSB75_11765"/>
<dbReference type="Proteomes" id="UP000321204">
    <property type="component" value="Chromosome"/>
</dbReference>
<name>A0A5B8UIN1_9BACT</name>
<dbReference type="EMBL" id="CP042433">
    <property type="protein sequence ID" value="QEC56541.1"/>
    <property type="molecule type" value="Genomic_DNA"/>
</dbReference>
<dbReference type="InterPro" id="IPR027843">
    <property type="entry name" value="DUF4440"/>
</dbReference>
<protein>
    <submittedName>
        <fullName evidence="2">Nuclear transport factor 2 family protein</fullName>
    </submittedName>
</protein>
<dbReference type="OrthoDB" id="5383110at2"/>
<gene>
    <name evidence="2" type="ORF">FSB75_11765</name>
</gene>
<sequence length="155" mass="17564">MQAHCSNEQLMKKTIFLAFVLFAGIAVFAQSKDEKELVERTYLLSHTVFGSKDSLTLEDLFAKKATYGHSHGNLQTREQAIAGITKNKSRYTDTAVSNVQVLKYDDDVAIVRHLFKANENKVDGTVTPLNFAMMLVWVKEKKKWRLLGRQAVSIQ</sequence>
<dbReference type="SUPFAM" id="SSF54427">
    <property type="entry name" value="NTF2-like"/>
    <property type="match status" value="1"/>
</dbReference>
<evidence type="ECO:0000259" key="1">
    <source>
        <dbReference type="Pfam" id="PF14534"/>
    </source>
</evidence>
<feature type="domain" description="DUF4440" evidence="1">
    <location>
        <begin position="50"/>
        <end position="146"/>
    </location>
</feature>